<keyword evidence="3" id="KW-1185">Reference proteome</keyword>
<dbReference type="Proteomes" id="UP000574317">
    <property type="component" value="Unassembled WGS sequence"/>
</dbReference>
<accession>A0A8H5N7N5</accession>
<dbReference type="AlphaFoldDB" id="A0A8H5N7N5"/>
<evidence type="ECO:0000313" key="3">
    <source>
        <dbReference type="Proteomes" id="UP000574317"/>
    </source>
</evidence>
<evidence type="ECO:0000313" key="2">
    <source>
        <dbReference type="EMBL" id="KAF5554740.1"/>
    </source>
</evidence>
<feature type="region of interest" description="Disordered" evidence="1">
    <location>
        <begin position="587"/>
        <end position="612"/>
    </location>
</feature>
<dbReference type="EMBL" id="JAAOAO010000230">
    <property type="protein sequence ID" value="KAF5554740.1"/>
    <property type="molecule type" value="Genomic_DNA"/>
</dbReference>
<protein>
    <submittedName>
        <fullName evidence="2">Uncharacterized protein</fullName>
    </submittedName>
</protein>
<evidence type="ECO:0000256" key="1">
    <source>
        <dbReference type="SAM" id="MobiDB-lite"/>
    </source>
</evidence>
<sequence>MPREPPPWRGARTIIEGRKASLVNEEGVVIATTVGNLHGGGYFNGGRQPTGDWRITSVLARGTLLWDRDYFQPLERRYQSMHGHYSGESGDCLTPQCLLVGYSAYTLEPVLASADKARLNMYSDVDDLSGLELEVPSEGIISPSEVILHHSLTVPRNLRALKRLLIEKRWEIAFADGDITVEDAKNLALESARSLFNGKAPVVVARIKPATIAQVPYQKTPRLEDRVYAIRPYGPGNRRFREVLPIILPHLHINYQNATFLYHAPYISNMRYPARLYSDLASFADAHPNDKFNATAMLLATQLWVSIVDSPTKLLEPHVKEPVPNVSLAVFLVYFEHWLKIHEHLQCIAFAHPFRVIQLMYYNDILTQDGRAFLVDESAIDSGRVRDLTYQATAIDPKVLVDERMDLFPFMINGTKMVLPRNASEYFRLPPTVLALLGMPDLRILGYPSLSTADSVKIEIAMPSDIDQVTFCKDSGPHSHLFDFATLGVTPLFGSSLKSGTIWTHEFQAYTHQPGLPMEAYIKSEMIDNWPQVLDRRMAWLETLGVLGKVRVRTGKDGLPSYYGMPLENESRNIDDAAMEMMVERALEDPRNRPEHRSSTVDGTLHRTKSSF</sequence>
<proteinExistence type="predicted"/>
<gene>
    <name evidence="2" type="ORF">FNAPI_6336</name>
</gene>
<feature type="compositionally biased region" description="Basic and acidic residues" evidence="1">
    <location>
        <begin position="587"/>
        <end position="599"/>
    </location>
</feature>
<organism evidence="2 3">
    <name type="scientific">Fusarium napiforme</name>
    <dbReference type="NCBI Taxonomy" id="42672"/>
    <lineage>
        <taxon>Eukaryota</taxon>
        <taxon>Fungi</taxon>
        <taxon>Dikarya</taxon>
        <taxon>Ascomycota</taxon>
        <taxon>Pezizomycotina</taxon>
        <taxon>Sordariomycetes</taxon>
        <taxon>Hypocreomycetidae</taxon>
        <taxon>Hypocreales</taxon>
        <taxon>Nectriaceae</taxon>
        <taxon>Fusarium</taxon>
        <taxon>Fusarium fujikuroi species complex</taxon>
    </lineage>
</organism>
<comment type="caution">
    <text evidence="2">The sequence shown here is derived from an EMBL/GenBank/DDBJ whole genome shotgun (WGS) entry which is preliminary data.</text>
</comment>
<name>A0A8H5N7N5_9HYPO</name>
<reference evidence="2 3" key="1">
    <citation type="submission" date="2020-05" db="EMBL/GenBank/DDBJ databases">
        <title>Identification and distribution of gene clusters putatively required for synthesis of sphingolipid metabolism inhibitors in phylogenetically diverse species of the filamentous fungus Fusarium.</title>
        <authorList>
            <person name="Kim H.-S."/>
            <person name="Busman M."/>
            <person name="Brown D.W."/>
            <person name="Divon H."/>
            <person name="Uhlig S."/>
            <person name="Proctor R.H."/>
        </authorList>
    </citation>
    <scope>NUCLEOTIDE SEQUENCE [LARGE SCALE GENOMIC DNA]</scope>
    <source>
        <strain evidence="2 3">NRRL 25196</strain>
    </source>
</reference>